<dbReference type="Gene3D" id="1.25.40.10">
    <property type="entry name" value="Tetratricopeptide repeat domain"/>
    <property type="match status" value="2"/>
</dbReference>
<sequence>MISMVDVNKEKIHVLKERLKNRKASKNYASAADTATDLAAIYADENDNENALVYYKDALACIAKVQHEFVAHRGCLESTYEEPQAKILNALNSFMEYVKRLKDPSHKQIALHVSAYTYQQYLKGEEDYLEKAKGFALDSLEMLRQDGAKIDEILKNRYTNAKKLEDDDSKRRLAEAYQLLASICDEEGNTKAAEVYINKALAFERLESDPIFYHTILSIKLKYVSRERKYEISSKMLELVEKIAEKSKAEKCMNKYHDENLLETQSFFAKDCLSQKDLENAAKYYWKIYNNEKNIDRGDFKKEAKGQLIKLYKIKERTKEVIKFEEVQKKDYRKLSKMYEKIADEMFKAHALECALDYYKKMYAAGKLLPGDSKYGDLEIARAALISVADTYNDLLQYEEAVKHFEKLLIVESRLGCPDAVLADTRLNIAIAKIYCKSSTFEQQKSAFENVKMPNDKTVLYIKYLEKYIELLEKYKNKENVSSLLNDLNIEFKNYKQIKSVSQDVPGEPSIKTSQNDCYV</sequence>
<dbReference type="SMART" id="SM00028">
    <property type="entry name" value="TPR"/>
    <property type="match status" value="3"/>
</dbReference>
<dbReference type="Proteomes" id="UP000887578">
    <property type="component" value="Unplaced"/>
</dbReference>
<dbReference type="AlphaFoldDB" id="A0A914QUM6"/>
<reference evidence="2" key="1">
    <citation type="submission" date="2022-11" db="UniProtKB">
        <authorList>
            <consortium name="WormBaseParasite"/>
        </authorList>
    </citation>
    <scope>IDENTIFICATION</scope>
</reference>
<dbReference type="WBParaSite" id="PDA_v2.g31249.t1">
    <property type="protein sequence ID" value="PDA_v2.g31249.t1"/>
    <property type="gene ID" value="PDA_v2.g31249"/>
</dbReference>
<proteinExistence type="predicted"/>
<dbReference type="InterPro" id="IPR019734">
    <property type="entry name" value="TPR_rpt"/>
</dbReference>
<evidence type="ECO:0000313" key="1">
    <source>
        <dbReference type="Proteomes" id="UP000887578"/>
    </source>
</evidence>
<dbReference type="InterPro" id="IPR011990">
    <property type="entry name" value="TPR-like_helical_dom_sf"/>
</dbReference>
<protein>
    <submittedName>
        <fullName evidence="2">Uncharacterized protein</fullName>
    </submittedName>
</protein>
<name>A0A914QUM6_9BILA</name>
<evidence type="ECO:0000313" key="2">
    <source>
        <dbReference type="WBParaSite" id="PDA_v2.g31249.t1"/>
    </source>
</evidence>
<organism evidence="1 2">
    <name type="scientific">Panagrolaimus davidi</name>
    <dbReference type="NCBI Taxonomy" id="227884"/>
    <lineage>
        <taxon>Eukaryota</taxon>
        <taxon>Metazoa</taxon>
        <taxon>Ecdysozoa</taxon>
        <taxon>Nematoda</taxon>
        <taxon>Chromadorea</taxon>
        <taxon>Rhabditida</taxon>
        <taxon>Tylenchina</taxon>
        <taxon>Panagrolaimomorpha</taxon>
        <taxon>Panagrolaimoidea</taxon>
        <taxon>Panagrolaimidae</taxon>
        <taxon>Panagrolaimus</taxon>
    </lineage>
</organism>
<keyword evidence="1" id="KW-1185">Reference proteome</keyword>
<accession>A0A914QUM6</accession>